<proteinExistence type="inferred from homology"/>
<dbReference type="OrthoDB" id="338854at2759"/>
<dbReference type="InterPro" id="IPR009348">
    <property type="entry name" value="NPR2-like"/>
</dbReference>
<evidence type="ECO:0000259" key="3">
    <source>
        <dbReference type="PROSITE" id="PS51665"/>
    </source>
</evidence>
<dbReference type="GO" id="GO:0005096">
    <property type="term" value="F:GTPase activator activity"/>
    <property type="evidence" value="ECO:0007669"/>
    <property type="project" value="TreeGrafter"/>
</dbReference>
<evidence type="ECO:0000313" key="5">
    <source>
        <dbReference type="Proteomes" id="UP000678499"/>
    </source>
</evidence>
<dbReference type="GO" id="GO:1990130">
    <property type="term" value="C:GATOR1 complex"/>
    <property type="evidence" value="ECO:0007669"/>
    <property type="project" value="TreeGrafter"/>
</dbReference>
<protein>
    <recommendedName>
        <fullName evidence="3">Enkurin domain-containing protein</fullName>
    </recommendedName>
</protein>
<dbReference type="Pfam" id="PF06218">
    <property type="entry name" value="NPR2"/>
    <property type="match status" value="2"/>
</dbReference>
<name>A0A7R9BKS0_9CRUS</name>
<gene>
    <name evidence="4" type="ORF">NMOB1V02_LOCUS4634</name>
</gene>
<dbReference type="PANTHER" id="PTHR12991">
    <property type="entry name" value="NITROGEN PERMEASE REGULATOR 2/TUMOR SUPPRESSOR CANDIDATE 4"/>
    <property type="match status" value="1"/>
</dbReference>
<evidence type="ECO:0000313" key="4">
    <source>
        <dbReference type="EMBL" id="CAD7276886.1"/>
    </source>
</evidence>
<dbReference type="PANTHER" id="PTHR12991:SF10">
    <property type="entry name" value="GATOR COMPLEX PROTEIN NPRL2"/>
    <property type="match status" value="1"/>
</dbReference>
<keyword evidence="5" id="KW-1185">Reference proteome</keyword>
<dbReference type="GO" id="GO:0034198">
    <property type="term" value="P:cellular response to amino acid starvation"/>
    <property type="evidence" value="ECO:0007669"/>
    <property type="project" value="TreeGrafter"/>
</dbReference>
<organism evidence="4">
    <name type="scientific">Notodromas monacha</name>
    <dbReference type="NCBI Taxonomy" id="399045"/>
    <lineage>
        <taxon>Eukaryota</taxon>
        <taxon>Metazoa</taxon>
        <taxon>Ecdysozoa</taxon>
        <taxon>Arthropoda</taxon>
        <taxon>Crustacea</taxon>
        <taxon>Oligostraca</taxon>
        <taxon>Ostracoda</taxon>
        <taxon>Podocopa</taxon>
        <taxon>Podocopida</taxon>
        <taxon>Cypridocopina</taxon>
        <taxon>Cypridoidea</taxon>
        <taxon>Cyprididae</taxon>
        <taxon>Notodromas</taxon>
    </lineage>
</organism>
<dbReference type="InterPro" id="IPR027012">
    <property type="entry name" value="Enkurin_dom"/>
</dbReference>
<comment type="similarity">
    <text evidence="1">Belongs to the NPR2 family.</text>
</comment>
<reference evidence="4" key="1">
    <citation type="submission" date="2020-11" db="EMBL/GenBank/DDBJ databases">
        <authorList>
            <person name="Tran Van P."/>
        </authorList>
    </citation>
    <scope>NUCLEOTIDE SEQUENCE</scope>
</reference>
<dbReference type="GO" id="GO:1904262">
    <property type="term" value="P:negative regulation of TORC1 signaling"/>
    <property type="evidence" value="ECO:0007669"/>
    <property type="project" value="TreeGrafter"/>
</dbReference>
<dbReference type="EMBL" id="OA882776">
    <property type="protein sequence ID" value="CAD7276886.1"/>
    <property type="molecule type" value="Genomic_DNA"/>
</dbReference>
<dbReference type="GO" id="GO:0010508">
    <property type="term" value="P:positive regulation of autophagy"/>
    <property type="evidence" value="ECO:0007669"/>
    <property type="project" value="TreeGrafter"/>
</dbReference>
<sequence length="789" mass="89111">MVTRELGDTESGRGFLYLRKYGIREIGPTRNVSNDKGPGWGRSCNWVCNRTPLDVVHSPASGMSVAVLPELRLRENHLKAARRRGIRHVTDSYPGGKPVPNWNPAARSKSEQKLPGTENAHEHHSDEQSISISADERRDRIRSIIFAVELQKPLVMFSGYKTEKRPGSASSMGSRSVSYHSLCLQESIPGKSRSSPLLPAVTPKNKVVELRTKPAAVAKVPDAKFQRKALPVVKSLSSQRTKASEFPICDAPSEKVEREDNSVGVPAPCKPKKLPEPKVVVRKIPEKPPPRHPIPIPADHIPGVVPKYLKKRQAKWEKEENAEKERQEKLRLAPPGFSVMSEDEKIETLEGLKKKEEALVRELVSLPVRIDTMRIQRRKLEIENQLSKIDEGNPMEERFPIKSLFFSEFDYSLGPCLTYQVPEEGGEHISKELFEAISVYIIPKPDVQGTVVTVNAMGYKIVGYPVAIRDKKYFRNFLMFNLCFVCRSKARTVQFEPVVKKLAEYLMTLEAEQKFLITKEKKALLPKFMTMIYNGLNSYTGTCSIAVDNANTFHLKVVPVRRDPAPVEDWDVPIFSDRYALARPKKLKLEKWDLTTGQILPFIDGFNHVRKIAALADVDVSLVKNGIQHLVYDGVAKLVSVFQYSNMYAATPELHKLYTDTELQQECLQTVANLPPRLPPLRDVFKLYGVLKPGMTVKDLCVRHNPQMLGIDERRFIQFGFLHGLIRRVHKFPVLLKGQRKRSTGPVPVWYRLCDGTLSVDAICCKTGLPSGEILSRIEKDPNLVVVCK</sequence>
<evidence type="ECO:0000256" key="2">
    <source>
        <dbReference type="SAM" id="MobiDB-lite"/>
    </source>
</evidence>
<feature type="region of interest" description="Disordered" evidence="2">
    <location>
        <begin position="89"/>
        <end position="134"/>
    </location>
</feature>
<evidence type="ECO:0000256" key="1">
    <source>
        <dbReference type="ARBA" id="ARBA00008433"/>
    </source>
</evidence>
<dbReference type="AlphaFoldDB" id="A0A7R9BKS0"/>
<dbReference type="EMBL" id="CAJPEX010000739">
    <property type="protein sequence ID" value="CAG0917038.1"/>
    <property type="molecule type" value="Genomic_DNA"/>
</dbReference>
<dbReference type="PROSITE" id="PS51665">
    <property type="entry name" value="ENKURIN"/>
    <property type="match status" value="1"/>
</dbReference>
<feature type="domain" description="Enkurin" evidence="3">
    <location>
        <begin position="312"/>
        <end position="404"/>
    </location>
</feature>
<accession>A0A7R9BKS0</accession>
<dbReference type="Proteomes" id="UP000678499">
    <property type="component" value="Unassembled WGS sequence"/>
</dbReference>
<dbReference type="Pfam" id="PF13864">
    <property type="entry name" value="Enkurin"/>
    <property type="match status" value="1"/>
</dbReference>
<dbReference type="GO" id="GO:0005774">
    <property type="term" value="C:vacuolar membrane"/>
    <property type="evidence" value="ECO:0007669"/>
    <property type="project" value="TreeGrafter"/>
</dbReference>